<dbReference type="SMART" id="SM00353">
    <property type="entry name" value="HLH"/>
    <property type="match status" value="1"/>
</dbReference>
<sequence>MRSYDGESSSTEDDDRREGIPSEAHLQQGSWQRSASHPTWAWEHRAAHPLAPPSAASLESMYSAPGVSHPSVSGPPTSYSTAEHPTSAAAAAAAGQVAPGRRTPLGAVGLGGFYFQQQPQPHASSSALSDENRPDHERPGASRLNCPPKSKTTRQGKSVRLNINARERRRMHDLNDALDELRSVIPYAHSPSVRKLSKIATLLLAKNYILMQGNALEELRRVIAVLQSPHAHTTALPPTPVSYDLLQGFPGKLFQGVQEMQGLHTGDPQAHFHASSSIVIRAKCETPFPENEDSSLDPSRKTKIRIRGKMNVTAALLLAILQLSSIARNTNAASQTSARSNELAPEDRSTTSDSPNVKYVDFTTPSQDGDAKLPKDVKSFVNPKDILLQEIHTLDEDIDDHQIKVQLKPKFPRVTIKMPPPPPKVDKATSVNTTKDHALKKLLEAEDMRYSGRNNGLGPDNDDDEDDEDENSENEYTEDDYGDDDDIDDDLDEDDEDDDGDVMTQCPDYCRCIGQYAAATTARCTKLVDQQFFGSGIANLQIMDAGEIRLGPHALKSRGLLQLKSIDIMDTHIVDLDRTAFDGIPYLFAVNLTRNALQDIHPHTFQNNSQLSLLTISGNPLKHGQYFKGAKHILLDAPTVTELVFSNNGVTKLPRTAFQKMQSLTYINLSGNRLKEIEKTLFDPLNALVDLDLSDNLLTDVPAELFDNSDLESLSLAGNNLSTLAIIRAIRLTKLDVSRNRIKIIAKDDLSGVPLLDTFSIRSNELKRIHQHAFANLDKLTNLDVSNNKLTLWTEHHLRTNPRLQVLLMSNNPDLGALPVFKTVGLEYNTYSTHRFECANCGLDDLNPQTFDAMPALATLNLSKNRLSTLPSGLLKSLSSLRDLDLSDNLIQSLDVNMFRGASSLTKLSLAGNPLVTLQVTPFLLTPELSKLDVSRCELERVWSEARTPMKSLRFLLVRENLLRRITLEELKAMPKLSAMDLSHNPLDCDEEFNLAVQWLTDHGVTPIEKRTHSSYGDNIDYSDSEGISRWTDLAKIVCDGVDAGPPERTLSGKTKINILFPGILDENTKSSLAEELDDNDNLLTSFDHFTRTDEDIEKEWDQNEYKEYGDYALESRPWYDHALWPVLTVIVVTLIILLLVAHVALSMAKRRGRSPVIRPPMILRQGLVDNKNCGLVYKPLQEEIATPHMPKRGSFYSSSTFHYDKIVPESV</sequence>
<keyword evidence="8" id="KW-0472">Membrane</keyword>
<feature type="compositionally biased region" description="Polar residues" evidence="7">
    <location>
        <begin position="330"/>
        <end position="340"/>
    </location>
</feature>
<keyword evidence="6" id="KW-0539">Nucleus</keyword>
<dbReference type="InterPro" id="IPR036638">
    <property type="entry name" value="HLH_DNA-bd_sf"/>
</dbReference>
<evidence type="ECO:0000256" key="2">
    <source>
        <dbReference type="ARBA" id="ARBA00022614"/>
    </source>
</evidence>
<accession>A0AAD9RYH8</accession>
<evidence type="ECO:0000256" key="4">
    <source>
        <dbReference type="ARBA" id="ARBA00023015"/>
    </source>
</evidence>
<feature type="region of interest" description="Disordered" evidence="7">
    <location>
        <begin position="116"/>
        <end position="157"/>
    </location>
</feature>
<keyword evidence="3" id="KW-0677">Repeat</keyword>
<keyword evidence="11" id="KW-1185">Reference proteome</keyword>
<evidence type="ECO:0000256" key="3">
    <source>
        <dbReference type="ARBA" id="ARBA00022737"/>
    </source>
</evidence>
<reference evidence="10" key="2">
    <citation type="journal article" date="2023" name="Commun. Biol.">
        <title>Intrasexual cuticular hydrocarbon dimorphism in a wasp sheds light on hydrocarbon biosynthesis genes in Hymenoptera.</title>
        <authorList>
            <person name="Moris V.C."/>
            <person name="Podsiadlowski L."/>
            <person name="Martin S."/>
            <person name="Oeyen J.P."/>
            <person name="Donath A."/>
            <person name="Petersen M."/>
            <person name="Wilbrandt J."/>
            <person name="Misof B."/>
            <person name="Liedtke D."/>
            <person name="Thamm M."/>
            <person name="Scheiner R."/>
            <person name="Schmitt T."/>
            <person name="Niehuis O."/>
        </authorList>
    </citation>
    <scope>NUCLEOTIDE SEQUENCE</scope>
    <source>
        <strain evidence="10">GBR_01_08_01A</strain>
    </source>
</reference>
<dbReference type="PROSITE" id="PS50888">
    <property type="entry name" value="BHLH"/>
    <property type="match status" value="1"/>
</dbReference>
<evidence type="ECO:0000256" key="5">
    <source>
        <dbReference type="ARBA" id="ARBA00023163"/>
    </source>
</evidence>
<feature type="compositionally biased region" description="Basic and acidic residues" evidence="7">
    <location>
        <begin position="130"/>
        <end position="140"/>
    </location>
</feature>
<dbReference type="SUPFAM" id="SSF52047">
    <property type="entry name" value="RNI-like"/>
    <property type="match status" value="1"/>
</dbReference>
<dbReference type="CDD" id="cd18954">
    <property type="entry name" value="bHLH_TS_bHLHe22_bHLHb5"/>
    <property type="match status" value="1"/>
</dbReference>
<evidence type="ECO:0000313" key="10">
    <source>
        <dbReference type="EMBL" id="KAK2587843.1"/>
    </source>
</evidence>
<dbReference type="GO" id="GO:0005634">
    <property type="term" value="C:nucleus"/>
    <property type="evidence" value="ECO:0007669"/>
    <property type="project" value="UniProtKB-SubCell"/>
</dbReference>
<dbReference type="SMART" id="SM00369">
    <property type="entry name" value="LRR_TYP"/>
    <property type="match status" value="11"/>
</dbReference>
<dbReference type="Proteomes" id="UP001258017">
    <property type="component" value="Unassembled WGS sequence"/>
</dbReference>
<evidence type="ECO:0000313" key="11">
    <source>
        <dbReference type="Proteomes" id="UP001258017"/>
    </source>
</evidence>
<dbReference type="Pfam" id="PF00010">
    <property type="entry name" value="HLH"/>
    <property type="match status" value="1"/>
</dbReference>
<proteinExistence type="predicted"/>
<feature type="region of interest" description="Disordered" evidence="7">
    <location>
        <begin position="1"/>
        <end position="45"/>
    </location>
</feature>
<protein>
    <recommendedName>
        <fullName evidence="9">BHLH domain-containing protein</fullName>
    </recommendedName>
</protein>
<feature type="domain" description="BHLH" evidence="9">
    <location>
        <begin position="158"/>
        <end position="212"/>
    </location>
</feature>
<dbReference type="PANTHER" id="PTHR45712:SF22">
    <property type="entry name" value="INSULIN-LIKE GROWTH FACTOR-BINDING PROTEIN COMPLEX ACID LABILE SUBUNIT"/>
    <property type="match status" value="1"/>
</dbReference>
<keyword evidence="8" id="KW-1133">Transmembrane helix</keyword>
<dbReference type="GO" id="GO:0046983">
    <property type="term" value="F:protein dimerization activity"/>
    <property type="evidence" value="ECO:0007669"/>
    <property type="project" value="InterPro"/>
</dbReference>
<dbReference type="PROSITE" id="PS51450">
    <property type="entry name" value="LRR"/>
    <property type="match status" value="2"/>
</dbReference>
<comment type="caution">
    <text evidence="10">The sequence shown here is derived from an EMBL/GenBank/DDBJ whole genome shotgun (WGS) entry which is preliminary data.</text>
</comment>
<feature type="compositionally biased region" description="Basic and acidic residues" evidence="7">
    <location>
        <begin position="434"/>
        <end position="450"/>
    </location>
</feature>
<dbReference type="InterPro" id="IPR032675">
    <property type="entry name" value="LRR_dom_sf"/>
</dbReference>
<organism evidence="10 11">
    <name type="scientific">Odynerus spinipes</name>
    <dbReference type="NCBI Taxonomy" id="1348599"/>
    <lineage>
        <taxon>Eukaryota</taxon>
        <taxon>Metazoa</taxon>
        <taxon>Ecdysozoa</taxon>
        <taxon>Arthropoda</taxon>
        <taxon>Hexapoda</taxon>
        <taxon>Insecta</taxon>
        <taxon>Pterygota</taxon>
        <taxon>Neoptera</taxon>
        <taxon>Endopterygota</taxon>
        <taxon>Hymenoptera</taxon>
        <taxon>Apocrita</taxon>
        <taxon>Aculeata</taxon>
        <taxon>Vespoidea</taxon>
        <taxon>Vespidae</taxon>
        <taxon>Eumeninae</taxon>
        <taxon>Odynerus</taxon>
    </lineage>
</organism>
<dbReference type="FunFam" id="4.10.280.10:FF:000026">
    <property type="entry name" value="Basic helix-loop-helix family, member e23"/>
    <property type="match status" value="1"/>
</dbReference>
<keyword evidence="5" id="KW-0804">Transcription</keyword>
<feature type="region of interest" description="Disordered" evidence="7">
    <location>
        <begin position="413"/>
        <end position="502"/>
    </location>
</feature>
<evidence type="ECO:0000259" key="9">
    <source>
        <dbReference type="PROSITE" id="PS50888"/>
    </source>
</evidence>
<dbReference type="Gene3D" id="4.10.280.10">
    <property type="entry name" value="Helix-loop-helix DNA-binding domain"/>
    <property type="match status" value="1"/>
</dbReference>
<dbReference type="Pfam" id="PF13855">
    <property type="entry name" value="LRR_8"/>
    <property type="match status" value="4"/>
</dbReference>
<dbReference type="SUPFAM" id="SSF47459">
    <property type="entry name" value="HLH, helix-loop-helix DNA-binding domain"/>
    <property type="match status" value="1"/>
</dbReference>
<evidence type="ECO:0000256" key="6">
    <source>
        <dbReference type="ARBA" id="ARBA00023242"/>
    </source>
</evidence>
<gene>
    <name evidence="10" type="ORF">KPH14_003940</name>
</gene>
<dbReference type="InterPro" id="IPR011598">
    <property type="entry name" value="bHLH_dom"/>
</dbReference>
<evidence type="ECO:0000256" key="8">
    <source>
        <dbReference type="SAM" id="Phobius"/>
    </source>
</evidence>
<feature type="transmembrane region" description="Helical" evidence="8">
    <location>
        <begin position="1123"/>
        <end position="1146"/>
    </location>
</feature>
<dbReference type="AlphaFoldDB" id="A0AAD9RYH8"/>
<feature type="region of interest" description="Disordered" evidence="7">
    <location>
        <begin position="330"/>
        <end position="376"/>
    </location>
</feature>
<dbReference type="InterPro" id="IPR050333">
    <property type="entry name" value="SLRP"/>
</dbReference>
<feature type="compositionally biased region" description="Polar residues" evidence="7">
    <location>
        <begin position="25"/>
        <end position="37"/>
    </location>
</feature>
<name>A0AAD9RYH8_9HYME</name>
<feature type="compositionally biased region" description="Low complexity" evidence="7">
    <location>
        <begin position="61"/>
        <end position="76"/>
    </location>
</feature>
<keyword evidence="4" id="KW-0805">Transcription regulation</keyword>
<feature type="compositionally biased region" description="Acidic residues" evidence="7">
    <location>
        <begin position="460"/>
        <end position="501"/>
    </location>
</feature>
<comment type="subcellular location">
    <subcellularLocation>
        <location evidence="1">Nucleus</location>
    </subcellularLocation>
</comment>
<dbReference type="InterPro" id="IPR003591">
    <property type="entry name" value="Leu-rich_rpt_typical-subtyp"/>
</dbReference>
<dbReference type="PANTHER" id="PTHR45712">
    <property type="entry name" value="AGAP008170-PA"/>
    <property type="match status" value="1"/>
</dbReference>
<feature type="compositionally biased region" description="Low complexity" evidence="7">
    <location>
        <begin position="116"/>
        <end position="129"/>
    </location>
</feature>
<dbReference type="EMBL" id="JAIFRP010000006">
    <property type="protein sequence ID" value="KAK2587843.1"/>
    <property type="molecule type" value="Genomic_DNA"/>
</dbReference>
<reference evidence="10" key="1">
    <citation type="submission" date="2021-08" db="EMBL/GenBank/DDBJ databases">
        <authorList>
            <person name="Misof B."/>
            <person name="Oliver O."/>
            <person name="Podsiadlowski L."/>
            <person name="Donath A."/>
            <person name="Peters R."/>
            <person name="Mayer C."/>
            <person name="Rust J."/>
            <person name="Gunkel S."/>
            <person name="Lesny P."/>
            <person name="Martin S."/>
            <person name="Oeyen J.P."/>
            <person name="Petersen M."/>
            <person name="Panagiotis P."/>
            <person name="Wilbrandt J."/>
            <person name="Tanja T."/>
        </authorList>
    </citation>
    <scope>NUCLEOTIDE SEQUENCE</scope>
    <source>
        <strain evidence="10">GBR_01_08_01A</strain>
        <tissue evidence="10">Thorax + abdomen</tissue>
    </source>
</reference>
<evidence type="ECO:0000256" key="7">
    <source>
        <dbReference type="SAM" id="MobiDB-lite"/>
    </source>
</evidence>
<evidence type="ECO:0000256" key="1">
    <source>
        <dbReference type="ARBA" id="ARBA00004123"/>
    </source>
</evidence>
<keyword evidence="8" id="KW-0812">Transmembrane</keyword>
<dbReference type="SUPFAM" id="SSF52058">
    <property type="entry name" value="L domain-like"/>
    <property type="match status" value="1"/>
</dbReference>
<keyword evidence="2" id="KW-0433">Leucine-rich repeat</keyword>
<dbReference type="Gene3D" id="3.80.10.10">
    <property type="entry name" value="Ribonuclease Inhibitor"/>
    <property type="match status" value="4"/>
</dbReference>
<feature type="region of interest" description="Disordered" evidence="7">
    <location>
        <begin position="61"/>
        <end position="85"/>
    </location>
</feature>
<dbReference type="InterPro" id="IPR001611">
    <property type="entry name" value="Leu-rich_rpt"/>
</dbReference>